<organism evidence="2 3">
    <name type="scientific">Nocardia terpenica</name>
    <dbReference type="NCBI Taxonomy" id="455432"/>
    <lineage>
        <taxon>Bacteria</taxon>
        <taxon>Bacillati</taxon>
        <taxon>Actinomycetota</taxon>
        <taxon>Actinomycetes</taxon>
        <taxon>Mycobacteriales</taxon>
        <taxon>Nocardiaceae</taxon>
        <taxon>Nocardia</taxon>
    </lineage>
</organism>
<dbReference type="AlphaFoldDB" id="A0A161XCJ7"/>
<reference evidence="2 3" key="1">
    <citation type="submission" date="2016-04" db="EMBL/GenBank/DDBJ databases">
        <authorList>
            <person name="Evans L.H."/>
            <person name="Alamgir A."/>
            <person name="Owens N."/>
            <person name="Weber N.D."/>
            <person name="Virtaneva K."/>
            <person name="Barbian K."/>
            <person name="Babar A."/>
            <person name="Rosenke K."/>
        </authorList>
    </citation>
    <scope>NUCLEOTIDE SEQUENCE [LARGE SCALE GENOMIC DNA]</scope>
    <source>
        <strain evidence="2 3">IFM 0406</strain>
    </source>
</reference>
<keyword evidence="3" id="KW-1185">Reference proteome</keyword>
<name>A0A161XCJ7_9NOCA</name>
<dbReference type="STRING" id="455432.AWN90_41220"/>
<dbReference type="EMBL" id="LWGR01000013">
    <property type="protein sequence ID" value="KZM70948.1"/>
    <property type="molecule type" value="Genomic_DNA"/>
</dbReference>
<gene>
    <name evidence="2" type="ORF">AWN90_41220</name>
</gene>
<evidence type="ECO:0000256" key="1">
    <source>
        <dbReference type="SAM" id="Phobius"/>
    </source>
</evidence>
<keyword evidence="1" id="KW-1133">Transmembrane helix</keyword>
<comment type="caution">
    <text evidence="2">The sequence shown here is derived from an EMBL/GenBank/DDBJ whole genome shotgun (WGS) entry which is preliminary data.</text>
</comment>
<protein>
    <submittedName>
        <fullName evidence="2">Uncharacterized protein</fullName>
    </submittedName>
</protein>
<accession>A0A161XCJ7</accession>
<evidence type="ECO:0000313" key="2">
    <source>
        <dbReference type="EMBL" id="KZM70948.1"/>
    </source>
</evidence>
<proteinExistence type="predicted"/>
<keyword evidence="1" id="KW-0812">Transmembrane</keyword>
<sequence length="63" mass="7535">MWMVVGDGVADEFPAGRVDRWTERRFVVSRATYVRAARGVTLYFFLYLYLWFDSVRVLLQRLL</sequence>
<keyword evidence="1" id="KW-0472">Membrane</keyword>
<feature type="transmembrane region" description="Helical" evidence="1">
    <location>
        <begin position="40"/>
        <end position="59"/>
    </location>
</feature>
<evidence type="ECO:0000313" key="3">
    <source>
        <dbReference type="Proteomes" id="UP000076512"/>
    </source>
</evidence>
<dbReference type="Proteomes" id="UP000076512">
    <property type="component" value="Unassembled WGS sequence"/>
</dbReference>